<evidence type="ECO:0000256" key="1">
    <source>
        <dbReference type="SAM" id="MobiDB-lite"/>
    </source>
</evidence>
<comment type="caution">
    <text evidence="2">The sequence shown here is derived from an EMBL/GenBank/DDBJ whole genome shotgun (WGS) entry which is preliminary data.</text>
</comment>
<dbReference type="EMBL" id="JAXIOK010000013">
    <property type="protein sequence ID" value="KAK4756896.1"/>
    <property type="molecule type" value="Genomic_DNA"/>
</dbReference>
<organism evidence="2 3">
    <name type="scientific">Trapa incisa</name>
    <dbReference type="NCBI Taxonomy" id="236973"/>
    <lineage>
        <taxon>Eukaryota</taxon>
        <taxon>Viridiplantae</taxon>
        <taxon>Streptophyta</taxon>
        <taxon>Embryophyta</taxon>
        <taxon>Tracheophyta</taxon>
        <taxon>Spermatophyta</taxon>
        <taxon>Magnoliopsida</taxon>
        <taxon>eudicotyledons</taxon>
        <taxon>Gunneridae</taxon>
        <taxon>Pentapetalae</taxon>
        <taxon>rosids</taxon>
        <taxon>malvids</taxon>
        <taxon>Myrtales</taxon>
        <taxon>Lythraceae</taxon>
        <taxon>Trapa</taxon>
    </lineage>
</organism>
<reference evidence="2 3" key="1">
    <citation type="journal article" date="2023" name="Hortic Res">
        <title>Pangenome of water caltrop reveals structural variations and asymmetric subgenome divergence after allopolyploidization.</title>
        <authorList>
            <person name="Zhang X."/>
            <person name="Chen Y."/>
            <person name="Wang L."/>
            <person name="Yuan Y."/>
            <person name="Fang M."/>
            <person name="Shi L."/>
            <person name="Lu R."/>
            <person name="Comes H.P."/>
            <person name="Ma Y."/>
            <person name="Chen Y."/>
            <person name="Huang G."/>
            <person name="Zhou Y."/>
            <person name="Zheng Z."/>
            <person name="Qiu Y."/>
        </authorList>
    </citation>
    <scope>NUCLEOTIDE SEQUENCE [LARGE SCALE GENOMIC DNA]</scope>
    <source>
        <tissue evidence="2">Roots</tissue>
    </source>
</reference>
<evidence type="ECO:0000313" key="3">
    <source>
        <dbReference type="Proteomes" id="UP001345219"/>
    </source>
</evidence>
<feature type="compositionally biased region" description="Polar residues" evidence="1">
    <location>
        <begin position="91"/>
        <end position="102"/>
    </location>
</feature>
<evidence type="ECO:0000313" key="2">
    <source>
        <dbReference type="EMBL" id="KAK4756896.1"/>
    </source>
</evidence>
<dbReference type="AlphaFoldDB" id="A0AAN7JZM0"/>
<dbReference type="Proteomes" id="UP001345219">
    <property type="component" value="Chromosome 6"/>
</dbReference>
<name>A0AAN7JZM0_9MYRT</name>
<sequence length="258" mass="28775">MTVGQNSILSEIGHHQRMKHRKNPIQLRKSLFNNGALLHQLLLGLTWQYEDSVRVSDFPLIMWLKTSPVHHPRKPGWMEGAVPLLDEESDTSLTGDSLQSAITRPKSRAEHGAERPTQVTRPPTRRFRERSDSEGKKTQLLSAFSQHGTVCETMKMMTSLQASHCKAFCSTFSVPGLSVHFPLAVGIFLPSFPSLLRVRANASASFLVSFPVPSASFQSQPLTLSYGYKWMAAVKPVLNLNHETGSQLGSTRHHHTMP</sequence>
<accession>A0AAN7JZM0</accession>
<proteinExistence type="predicted"/>
<keyword evidence="3" id="KW-1185">Reference proteome</keyword>
<gene>
    <name evidence="2" type="ORF">SAY87_007023</name>
</gene>
<feature type="region of interest" description="Disordered" evidence="1">
    <location>
        <begin position="88"/>
        <end position="137"/>
    </location>
</feature>
<protein>
    <submittedName>
        <fullName evidence="2">Uncharacterized protein</fullName>
    </submittedName>
</protein>